<comment type="similarity">
    <text evidence="1">Belongs to the universal stress protein A family.</text>
</comment>
<dbReference type="Gene3D" id="3.40.50.12370">
    <property type="match status" value="1"/>
</dbReference>
<dbReference type="PANTHER" id="PTHR46268:SF6">
    <property type="entry name" value="UNIVERSAL STRESS PROTEIN UP12"/>
    <property type="match status" value="1"/>
</dbReference>
<dbReference type="Proteomes" id="UP000320239">
    <property type="component" value="Unassembled WGS sequence"/>
</dbReference>
<feature type="domain" description="UspA" evidence="2">
    <location>
        <begin position="9"/>
        <end position="155"/>
    </location>
</feature>
<keyword evidence="4" id="KW-1185">Reference proteome</keyword>
<evidence type="ECO:0000313" key="3">
    <source>
        <dbReference type="EMBL" id="TWG12562.1"/>
    </source>
</evidence>
<dbReference type="OrthoDB" id="3473874at2"/>
<evidence type="ECO:0000256" key="1">
    <source>
        <dbReference type="ARBA" id="ARBA00008791"/>
    </source>
</evidence>
<dbReference type="CDD" id="cd00293">
    <property type="entry name" value="USP-like"/>
    <property type="match status" value="1"/>
</dbReference>
<proteinExistence type="inferred from homology"/>
<dbReference type="EMBL" id="VIWY01000005">
    <property type="protein sequence ID" value="TWG12562.1"/>
    <property type="molecule type" value="Genomic_DNA"/>
</dbReference>
<dbReference type="Pfam" id="PF00582">
    <property type="entry name" value="Usp"/>
    <property type="match status" value="2"/>
</dbReference>
<dbReference type="AlphaFoldDB" id="A0A561VLV0"/>
<dbReference type="SUPFAM" id="SSF52402">
    <property type="entry name" value="Adenine nucleotide alpha hydrolases-like"/>
    <property type="match status" value="2"/>
</dbReference>
<sequence length="289" mass="30640">MVDETPGTRVLLCYDGSLPAGAAIEVAARLLPGAHAWVTLLWTPPFASDALRRRLWHGTRGLDDFVAAIEREGDAEARRLAAMGVALAGTYGWRAEPLVRRTYGGEGLQLGEIAEEVDADLMVVGSRGLSGAQAVLGSVSDMVVHYALRPVLVVPHPLLQAERDVLDVGRVVVGWDGSPAARTTWDTVARLFPDRHVVPVHVEDGDKHAVPTLPGLVEVPFAGGHAQHGRAVAAALARQARTHQAALIAVGSQGHSALREILLGSVAMATLHHAYRPVLVVPHRRAAAG</sequence>
<reference evidence="3 4" key="1">
    <citation type="submission" date="2019-06" db="EMBL/GenBank/DDBJ databases">
        <title>Sequencing the genomes of 1000 actinobacteria strains.</title>
        <authorList>
            <person name="Klenk H.-P."/>
        </authorList>
    </citation>
    <scope>NUCLEOTIDE SEQUENCE [LARGE SCALE GENOMIC DNA]</scope>
    <source>
        <strain evidence="3 4">DSM 43866</strain>
    </source>
</reference>
<protein>
    <submittedName>
        <fullName evidence="3">Nucleotide-binding universal stress UspA family protein</fullName>
    </submittedName>
</protein>
<evidence type="ECO:0000313" key="4">
    <source>
        <dbReference type="Proteomes" id="UP000320239"/>
    </source>
</evidence>
<dbReference type="PANTHER" id="PTHR46268">
    <property type="entry name" value="STRESS RESPONSE PROTEIN NHAX"/>
    <property type="match status" value="1"/>
</dbReference>
<dbReference type="InterPro" id="IPR014729">
    <property type="entry name" value="Rossmann-like_a/b/a_fold"/>
</dbReference>
<dbReference type="InterPro" id="IPR006016">
    <property type="entry name" value="UspA"/>
</dbReference>
<comment type="caution">
    <text evidence="3">The sequence shown here is derived from an EMBL/GenBank/DDBJ whole genome shotgun (WGS) entry which is preliminary data.</text>
</comment>
<accession>A0A561VLV0</accession>
<evidence type="ECO:0000259" key="2">
    <source>
        <dbReference type="Pfam" id="PF00582"/>
    </source>
</evidence>
<feature type="domain" description="UspA" evidence="2">
    <location>
        <begin position="228"/>
        <end position="282"/>
    </location>
</feature>
<dbReference type="InterPro" id="IPR006015">
    <property type="entry name" value="Universal_stress_UspA"/>
</dbReference>
<dbReference type="Gene3D" id="3.40.50.620">
    <property type="entry name" value="HUPs"/>
    <property type="match status" value="1"/>
</dbReference>
<dbReference type="RefSeq" id="WP_122978866.1">
    <property type="nucleotide sequence ID" value="NZ_VIWY01000005.1"/>
</dbReference>
<organism evidence="3 4">
    <name type="scientific">Actinoplanes teichomyceticus</name>
    <dbReference type="NCBI Taxonomy" id="1867"/>
    <lineage>
        <taxon>Bacteria</taxon>
        <taxon>Bacillati</taxon>
        <taxon>Actinomycetota</taxon>
        <taxon>Actinomycetes</taxon>
        <taxon>Micromonosporales</taxon>
        <taxon>Micromonosporaceae</taxon>
        <taxon>Actinoplanes</taxon>
    </lineage>
</organism>
<dbReference type="PRINTS" id="PR01438">
    <property type="entry name" value="UNVRSLSTRESS"/>
</dbReference>
<gene>
    <name evidence="3" type="ORF">FHX34_105429</name>
</gene>
<name>A0A561VLV0_ACTTI</name>